<feature type="chain" id="PRO_5001474089" evidence="2">
    <location>
        <begin position="21"/>
        <end position="362"/>
    </location>
</feature>
<feature type="region of interest" description="Disordered" evidence="1">
    <location>
        <begin position="255"/>
        <end position="279"/>
    </location>
</feature>
<evidence type="ECO:0000256" key="2">
    <source>
        <dbReference type="SAM" id="SignalP"/>
    </source>
</evidence>
<dbReference type="OrthoDB" id="4866486at2759"/>
<accession>A0A014MUD7</accession>
<evidence type="ECO:0000256" key="1">
    <source>
        <dbReference type="SAM" id="MobiDB-lite"/>
    </source>
</evidence>
<dbReference type="EMBL" id="JELW01000166">
    <property type="protein sequence ID" value="EXU94734.1"/>
    <property type="molecule type" value="Genomic_DNA"/>
</dbReference>
<evidence type="ECO:0000313" key="4">
    <source>
        <dbReference type="Proteomes" id="UP000030151"/>
    </source>
</evidence>
<keyword evidence="2" id="KW-0732">Signal</keyword>
<reference evidence="3 4" key="1">
    <citation type="submission" date="2014-02" db="EMBL/GenBank/DDBJ databases">
        <title>The genome sequence of the entomopathogenic fungus Metarhizium robertsii ARSEF 2575.</title>
        <authorList>
            <person name="Giuliano Garisto Donzelli B."/>
            <person name="Roe B.A."/>
            <person name="Macmil S.L."/>
            <person name="Krasnoff S.B."/>
            <person name="Gibson D.M."/>
        </authorList>
    </citation>
    <scope>NUCLEOTIDE SEQUENCE [LARGE SCALE GENOMIC DNA]</scope>
    <source>
        <strain evidence="3 4">ARSEF 2575</strain>
    </source>
</reference>
<organism evidence="3 4">
    <name type="scientific">Metarhizium robertsii</name>
    <dbReference type="NCBI Taxonomy" id="568076"/>
    <lineage>
        <taxon>Eukaryota</taxon>
        <taxon>Fungi</taxon>
        <taxon>Dikarya</taxon>
        <taxon>Ascomycota</taxon>
        <taxon>Pezizomycotina</taxon>
        <taxon>Sordariomycetes</taxon>
        <taxon>Hypocreomycetidae</taxon>
        <taxon>Hypocreales</taxon>
        <taxon>Clavicipitaceae</taxon>
        <taxon>Metarhizium</taxon>
    </lineage>
</organism>
<dbReference type="HOGENOM" id="CLU_814045_0_0_1"/>
<feature type="region of interest" description="Disordered" evidence="1">
    <location>
        <begin position="338"/>
        <end position="362"/>
    </location>
</feature>
<dbReference type="PANTHER" id="PTHR35394">
    <property type="entry name" value="DUF3176 DOMAIN-CONTAINING PROTEIN"/>
    <property type="match status" value="1"/>
</dbReference>
<dbReference type="Proteomes" id="UP000030151">
    <property type="component" value="Unassembled WGS sequence"/>
</dbReference>
<comment type="caution">
    <text evidence="3">The sequence shown here is derived from an EMBL/GenBank/DDBJ whole genome shotgun (WGS) entry which is preliminary data.</text>
</comment>
<proteinExistence type="predicted"/>
<evidence type="ECO:0000313" key="3">
    <source>
        <dbReference type="EMBL" id="EXU94734.1"/>
    </source>
</evidence>
<name>A0A014MUD7_9HYPO</name>
<dbReference type="AlphaFoldDB" id="A0A014MUD7"/>
<gene>
    <name evidence="3" type="ORF">X797_012190</name>
</gene>
<feature type="compositionally biased region" description="Basic and acidic residues" evidence="1">
    <location>
        <begin position="352"/>
        <end position="362"/>
    </location>
</feature>
<protein>
    <submittedName>
        <fullName evidence="3">Uncharacterized protein</fullName>
    </submittedName>
</protein>
<dbReference type="PANTHER" id="PTHR35394:SF5">
    <property type="entry name" value="DUF3176 DOMAIN-CONTAINING PROTEIN"/>
    <property type="match status" value="1"/>
</dbReference>
<feature type="signal peptide" evidence="2">
    <location>
        <begin position="1"/>
        <end position="20"/>
    </location>
</feature>
<feature type="region of interest" description="Disordered" evidence="1">
    <location>
        <begin position="136"/>
        <end position="157"/>
    </location>
</feature>
<sequence length="362" mass="38765">MYFDSHLASFGALLALTTLAVDPFPQASVSLKHCEHVTGHVASIPRTNNYTRNVALTGTHANAPDAGMQLAIYWGVLEPPDNSSVSKPSTLDCLTGNCTFPAEQGASCTSLAMCAYAWDVSDYIDGEMVDERRNFSLGPGRRAANSRHDSRGGQGPWNQTSMLDVRVLGMRYPKGSNFTSDYSEDMVPAAFIMSFWPWIQSFAANITRRFSESNACTGYLGEPATSWPSTRLSATALGRGVMALTIDSTDANIVPVYPPPPKYDSTDDNDDDYSSPGDPSWHTQECVFGLGPAPATVLAEYIGAEFFSSFGVVGKLTSTTSVSGFARGLAVAIGARMRTDSGSPAELSRASGRQDEPKFVSA</sequence>